<sequence length="421" mass="47656">MKRKLTFLEGTLYAGGAIANNVVTTVTIRGSFSKACLQAALDKVQRRHPLLNVHIEQDVSSAPYFVQATIKKDIQVRVIDRLTDDDWKSEFVRECLAPFDATDSLLLRVVWIRGENLSDLMFVGHHCICDGRSVLNLMNETLCVLGNPAMDIGSYDQFSSVLDFIPEHVKRNKGNRFIAKCLPMIVKTALRFAAFKKEINRCNPYFIHWNLSKEESKAILEQCKFKGLSIHTFLSAVFLTAYGDVDGSRRCVKLFCSIDMRRFIKEVKNDMLFAFPAMVPLHLKKSSARNIWQQAEMLKVALAKRMEKLTVYDTLVFSEGLTPLIPQITNYAKKDKGTHAFTFSNMGRVQLEEHYGALAIENLYAPASLFALGNPSTLSITSFKGQIDFMFTSDENFLSYPVARAFQTRALEIIRTSLSTK</sequence>
<reference evidence="2 3" key="1">
    <citation type="submission" date="2024-09" db="EMBL/GenBank/DDBJ databases">
        <authorList>
            <person name="Sun Q."/>
            <person name="Mori K."/>
        </authorList>
    </citation>
    <scope>NUCLEOTIDE SEQUENCE [LARGE SCALE GENOMIC DNA]</scope>
    <source>
        <strain evidence="2 3">CCM 7765</strain>
    </source>
</reference>
<comment type="caution">
    <text evidence="2">The sequence shown here is derived from an EMBL/GenBank/DDBJ whole genome shotgun (WGS) entry which is preliminary data.</text>
</comment>
<dbReference type="Gene3D" id="3.30.559.10">
    <property type="entry name" value="Chloramphenicol acetyltransferase-like domain"/>
    <property type="match status" value="1"/>
</dbReference>
<evidence type="ECO:0000313" key="3">
    <source>
        <dbReference type="Proteomes" id="UP001589774"/>
    </source>
</evidence>
<dbReference type="Pfam" id="PF00668">
    <property type="entry name" value="Condensation"/>
    <property type="match status" value="1"/>
</dbReference>
<organism evidence="2 3">
    <name type="scientific">Olivibacter oleidegradans</name>
    <dbReference type="NCBI Taxonomy" id="760123"/>
    <lineage>
        <taxon>Bacteria</taxon>
        <taxon>Pseudomonadati</taxon>
        <taxon>Bacteroidota</taxon>
        <taxon>Sphingobacteriia</taxon>
        <taxon>Sphingobacteriales</taxon>
        <taxon>Sphingobacteriaceae</taxon>
        <taxon>Olivibacter</taxon>
    </lineage>
</organism>
<evidence type="ECO:0000259" key="1">
    <source>
        <dbReference type="Pfam" id="PF00668"/>
    </source>
</evidence>
<accession>A0ABV6HPX9</accession>
<dbReference type="RefSeq" id="WP_130856498.1">
    <property type="nucleotide sequence ID" value="NZ_JBHLWO010000002.1"/>
</dbReference>
<protein>
    <submittedName>
        <fullName evidence="2">Condensation domain-containing protein</fullName>
    </submittedName>
</protein>
<gene>
    <name evidence="2" type="ORF">ACFFI0_21580</name>
</gene>
<dbReference type="InterPro" id="IPR052058">
    <property type="entry name" value="Alcohol_O-acetyltransferase"/>
</dbReference>
<evidence type="ECO:0000313" key="2">
    <source>
        <dbReference type="EMBL" id="MFC0320931.1"/>
    </source>
</evidence>
<dbReference type="PANTHER" id="PTHR28037">
    <property type="entry name" value="ALCOHOL O-ACETYLTRANSFERASE 1-RELATED"/>
    <property type="match status" value="1"/>
</dbReference>
<dbReference type="InterPro" id="IPR023213">
    <property type="entry name" value="CAT-like_dom_sf"/>
</dbReference>
<dbReference type="Proteomes" id="UP001589774">
    <property type="component" value="Unassembled WGS sequence"/>
</dbReference>
<dbReference type="SUPFAM" id="SSF52777">
    <property type="entry name" value="CoA-dependent acyltransferases"/>
    <property type="match status" value="2"/>
</dbReference>
<dbReference type="PANTHER" id="PTHR28037:SF1">
    <property type="entry name" value="ALCOHOL O-ACETYLTRANSFERASE 1-RELATED"/>
    <property type="match status" value="1"/>
</dbReference>
<name>A0ABV6HPX9_9SPHI</name>
<dbReference type="InterPro" id="IPR001242">
    <property type="entry name" value="Condensation_dom"/>
</dbReference>
<keyword evidence="3" id="KW-1185">Reference proteome</keyword>
<feature type="domain" description="Condensation" evidence="1">
    <location>
        <begin position="21"/>
        <end position="141"/>
    </location>
</feature>
<dbReference type="EMBL" id="JBHLWO010000002">
    <property type="protein sequence ID" value="MFC0320931.1"/>
    <property type="molecule type" value="Genomic_DNA"/>
</dbReference>
<proteinExistence type="predicted"/>
<dbReference type="Gene3D" id="3.30.559.30">
    <property type="entry name" value="Nonribosomal peptide synthetase, condensation domain"/>
    <property type="match status" value="1"/>
</dbReference>